<evidence type="ECO:0000313" key="3">
    <source>
        <dbReference type="EMBL" id="EQD69892.1"/>
    </source>
</evidence>
<dbReference type="InterPro" id="IPR014748">
    <property type="entry name" value="Enoyl-CoA_hydra_C"/>
</dbReference>
<proteinExistence type="inferred from homology"/>
<dbReference type="SUPFAM" id="SSF52096">
    <property type="entry name" value="ClpP/crotonase"/>
    <property type="match status" value="1"/>
</dbReference>
<dbReference type="GO" id="GO:0006635">
    <property type="term" value="P:fatty acid beta-oxidation"/>
    <property type="evidence" value="ECO:0007669"/>
    <property type="project" value="TreeGrafter"/>
</dbReference>
<comment type="similarity">
    <text evidence="1">Belongs to the enoyl-CoA hydratase/isomerase family.</text>
</comment>
<dbReference type="GO" id="GO:0016853">
    <property type="term" value="F:isomerase activity"/>
    <property type="evidence" value="ECO:0007669"/>
    <property type="project" value="UniProtKB-KW"/>
</dbReference>
<dbReference type="InterPro" id="IPR001753">
    <property type="entry name" value="Enoyl-CoA_hydra/iso"/>
</dbReference>
<dbReference type="PANTHER" id="PTHR11941">
    <property type="entry name" value="ENOYL-COA HYDRATASE-RELATED"/>
    <property type="match status" value="1"/>
</dbReference>
<organism evidence="3">
    <name type="scientific">mine drainage metagenome</name>
    <dbReference type="NCBI Taxonomy" id="410659"/>
    <lineage>
        <taxon>unclassified sequences</taxon>
        <taxon>metagenomes</taxon>
        <taxon>ecological metagenomes</taxon>
    </lineage>
</organism>
<dbReference type="Pfam" id="PF00378">
    <property type="entry name" value="ECH_1"/>
    <property type="match status" value="1"/>
</dbReference>
<dbReference type="PANTHER" id="PTHR11941:SF54">
    <property type="entry name" value="ENOYL-COA HYDRATASE, MITOCHONDRIAL"/>
    <property type="match status" value="1"/>
</dbReference>
<dbReference type="Gene3D" id="3.90.226.10">
    <property type="entry name" value="2-enoyl-CoA Hydratase, Chain A, domain 1"/>
    <property type="match status" value="1"/>
</dbReference>
<sequence length="230" mass="24833">MMHEVDAALEELRFDDHAKVLVLTSTLAGFFSAGADIEMLKKSQPDFKAMFCLFCQETLNKFAQTPKVVIAALPGHTVGGGLEIALACDLRIMAKDSGKIGLPEVNLGVLPGTGGTQRLPRLIGSSRALDLMITGRLLSPDEALAMGLVNYVYPKETFAADVQTFASGLAHGPSRAISLIKRSVQEGVEMPLSSGLALERELQNRLFVTEDAKEGIASYLEKRKPNFKGR</sequence>
<accession>T1BJC0</accession>
<comment type="caution">
    <text evidence="3">The sequence shown here is derived from an EMBL/GenBank/DDBJ whole genome shotgun (WGS) entry which is preliminary data.</text>
</comment>
<dbReference type="GO" id="GO:0016836">
    <property type="term" value="F:hydro-lyase activity"/>
    <property type="evidence" value="ECO:0007669"/>
    <property type="project" value="UniProtKB-ARBA"/>
</dbReference>
<evidence type="ECO:0000256" key="1">
    <source>
        <dbReference type="ARBA" id="ARBA00005254"/>
    </source>
</evidence>
<reference evidence="3" key="1">
    <citation type="submission" date="2013-08" db="EMBL/GenBank/DDBJ databases">
        <authorList>
            <person name="Mendez C."/>
            <person name="Richter M."/>
            <person name="Ferrer M."/>
            <person name="Sanchez J."/>
        </authorList>
    </citation>
    <scope>NUCLEOTIDE SEQUENCE</scope>
</reference>
<gene>
    <name evidence="3" type="ORF">B1B_05283</name>
</gene>
<dbReference type="InterPro" id="IPR029045">
    <property type="entry name" value="ClpP/crotonase-like_dom_sf"/>
</dbReference>
<dbReference type="CDD" id="cd06558">
    <property type="entry name" value="crotonase-like"/>
    <property type="match status" value="1"/>
</dbReference>
<reference evidence="3" key="2">
    <citation type="journal article" date="2014" name="ISME J.">
        <title>Microbial stratification in low pH oxic and suboxic macroscopic growths along an acid mine drainage.</title>
        <authorList>
            <person name="Mendez-Garcia C."/>
            <person name="Mesa V."/>
            <person name="Sprenger R.R."/>
            <person name="Richter M."/>
            <person name="Diez M.S."/>
            <person name="Solano J."/>
            <person name="Bargiela R."/>
            <person name="Golyshina O.V."/>
            <person name="Manteca A."/>
            <person name="Ramos J.L."/>
            <person name="Gallego J.R."/>
            <person name="Llorente I."/>
            <person name="Martins Dos Santos V.A."/>
            <person name="Jensen O.N."/>
            <person name="Pelaez A.I."/>
            <person name="Sanchez J."/>
            <person name="Ferrer M."/>
        </authorList>
    </citation>
    <scope>NUCLEOTIDE SEQUENCE</scope>
</reference>
<name>T1BJC0_9ZZZZ</name>
<evidence type="ECO:0000256" key="2">
    <source>
        <dbReference type="ARBA" id="ARBA00023239"/>
    </source>
</evidence>
<keyword evidence="2" id="KW-0456">Lyase</keyword>
<dbReference type="EMBL" id="AUZY01003341">
    <property type="protein sequence ID" value="EQD69892.1"/>
    <property type="molecule type" value="Genomic_DNA"/>
</dbReference>
<keyword evidence="3" id="KW-0413">Isomerase</keyword>
<dbReference type="AlphaFoldDB" id="T1BJC0"/>
<dbReference type="FunFam" id="1.10.12.10:FF:000001">
    <property type="entry name" value="Probable enoyl-CoA hydratase, mitochondrial"/>
    <property type="match status" value="1"/>
</dbReference>
<dbReference type="Gene3D" id="1.10.12.10">
    <property type="entry name" value="Lyase 2-enoyl-coa Hydratase, Chain A, domain 2"/>
    <property type="match status" value="1"/>
</dbReference>
<protein>
    <submittedName>
        <fullName evidence="3">Enoyl-CoA hydratase/isomerase</fullName>
    </submittedName>
</protein>